<name>A0ABD2PT08_9PLAT</name>
<comment type="caution">
    <text evidence="1">The sequence shown here is derived from an EMBL/GenBank/DDBJ whole genome shotgun (WGS) entry which is preliminary data.</text>
</comment>
<dbReference type="Proteomes" id="UP001626550">
    <property type="component" value="Unassembled WGS sequence"/>
</dbReference>
<reference evidence="1 2" key="1">
    <citation type="submission" date="2024-11" db="EMBL/GenBank/DDBJ databases">
        <title>Adaptive evolution of stress response genes in parasites aligns with host niche diversity.</title>
        <authorList>
            <person name="Hahn C."/>
            <person name="Resl P."/>
        </authorList>
    </citation>
    <scope>NUCLEOTIDE SEQUENCE [LARGE SCALE GENOMIC DNA]</scope>
    <source>
        <strain evidence="1">EGGRZ-B1_66</strain>
        <tissue evidence="1">Body</tissue>
    </source>
</reference>
<accession>A0ABD2PT08</accession>
<evidence type="ECO:0000313" key="1">
    <source>
        <dbReference type="EMBL" id="KAL3310330.1"/>
    </source>
</evidence>
<protein>
    <submittedName>
        <fullName evidence="1">Uncharacterized protein</fullName>
    </submittedName>
</protein>
<gene>
    <name evidence="1" type="ORF">Ciccas_011107</name>
</gene>
<dbReference type="AlphaFoldDB" id="A0ABD2PT08"/>
<keyword evidence="2" id="KW-1185">Reference proteome</keyword>
<sequence length="284" mass="33173">MDPPHDICRGTQYSYGSDEPLMVKSKHTGSFISAKGQQAWCGSSCASVTDLELEQTANDLPNDLIQGMLLRYVDFEEMNKKCNKIFLTSNEILITERGRAIRNLILEEINNPPRGRSENVTFLRLQAMLKKELKRGDEQPPEKGGLSDVAKLELNVLRLELIEWILVVRARGEMHEYWEKRFQADLFIERLVDLTAKRCERYQKFADCFTKQSIDRLRRTLQLRGWYLSVNEQVTIVSNHVYIKLLICKYQLHLYRELMVRHVIVHKAMPTDSKTQLYLRAILK</sequence>
<dbReference type="EMBL" id="JBJKFK010003045">
    <property type="protein sequence ID" value="KAL3310330.1"/>
    <property type="molecule type" value="Genomic_DNA"/>
</dbReference>
<organism evidence="1 2">
    <name type="scientific">Cichlidogyrus casuarinus</name>
    <dbReference type="NCBI Taxonomy" id="1844966"/>
    <lineage>
        <taxon>Eukaryota</taxon>
        <taxon>Metazoa</taxon>
        <taxon>Spiralia</taxon>
        <taxon>Lophotrochozoa</taxon>
        <taxon>Platyhelminthes</taxon>
        <taxon>Monogenea</taxon>
        <taxon>Monopisthocotylea</taxon>
        <taxon>Dactylogyridea</taxon>
        <taxon>Ancyrocephalidae</taxon>
        <taxon>Cichlidogyrus</taxon>
    </lineage>
</organism>
<proteinExistence type="predicted"/>
<evidence type="ECO:0000313" key="2">
    <source>
        <dbReference type="Proteomes" id="UP001626550"/>
    </source>
</evidence>